<protein>
    <submittedName>
        <fullName evidence="6">OLC1v1003088C1</fullName>
    </submittedName>
</protein>
<evidence type="ECO:0000256" key="3">
    <source>
        <dbReference type="ARBA" id="ARBA00022737"/>
    </source>
</evidence>
<sequence>MAEAEGGCQLQEERREVSGNNEKVSREHPVLVDCLRLEKTRIVCNLLSTGRDIDPGLIPFLVENLARNDYPDLQFEAAFALSNIACRSSAHIYAVVEHDAVPIFIKLLDSPRADIRELGVCALGNIAGFSPSCRDLVLRKGALSPLLARLNEHVRRAVPALQLLIHFGDKVVLEYACWALSYISDGSNDQIQALIGAGVCPRLVKLLMHTPACVLFPALRTVGNIARGDDRQRQCIIDHGALLCLQILLNTGDNIIIMKEACSTISAFAAGNAKQNQAVFDAELIQPLFFLLEEKSPDLREEAGKAIISVIAGGSCNGIRASGLKGFIRPLCDLLRSRDPEILNVCLDGLELLCKPTEEEKQPGCYNYFARLMDEAEGLDRIKLLQTVSEYPEIREKALKIWDPLYSEALKVWKYFEELGDVFF</sequence>
<accession>A0AAV1D9E9</accession>
<dbReference type="Gene3D" id="1.25.10.10">
    <property type="entry name" value="Leucine-rich Repeat Variant"/>
    <property type="match status" value="1"/>
</dbReference>
<name>A0AAV1D9E9_OLDCO</name>
<dbReference type="InterPro" id="IPR016024">
    <property type="entry name" value="ARM-type_fold"/>
</dbReference>
<feature type="region of interest" description="Disordered" evidence="5">
    <location>
        <begin position="1"/>
        <end position="22"/>
    </location>
</feature>
<dbReference type="InterPro" id="IPR000225">
    <property type="entry name" value="Armadillo"/>
</dbReference>
<evidence type="ECO:0000313" key="7">
    <source>
        <dbReference type="Proteomes" id="UP001161247"/>
    </source>
</evidence>
<keyword evidence="2" id="KW-0813">Transport</keyword>
<evidence type="ECO:0000313" key="6">
    <source>
        <dbReference type="EMBL" id="CAI9104420.1"/>
    </source>
</evidence>
<dbReference type="GO" id="GO:0015031">
    <property type="term" value="P:protein transport"/>
    <property type="evidence" value="ECO:0007669"/>
    <property type="project" value="UniProtKB-KW"/>
</dbReference>
<keyword evidence="3" id="KW-0677">Repeat</keyword>
<comment type="similarity">
    <text evidence="1">Belongs to the importin alpha family.</text>
</comment>
<dbReference type="Proteomes" id="UP001161247">
    <property type="component" value="Chromosome 4"/>
</dbReference>
<dbReference type="InterPro" id="IPR011989">
    <property type="entry name" value="ARM-like"/>
</dbReference>
<dbReference type="AlphaFoldDB" id="A0AAV1D9E9"/>
<proteinExistence type="inferred from homology"/>
<evidence type="ECO:0000256" key="5">
    <source>
        <dbReference type="SAM" id="MobiDB-lite"/>
    </source>
</evidence>
<dbReference type="Pfam" id="PF00514">
    <property type="entry name" value="Arm"/>
    <property type="match status" value="1"/>
</dbReference>
<keyword evidence="4" id="KW-0653">Protein transport</keyword>
<organism evidence="6 7">
    <name type="scientific">Oldenlandia corymbosa var. corymbosa</name>
    <dbReference type="NCBI Taxonomy" id="529605"/>
    <lineage>
        <taxon>Eukaryota</taxon>
        <taxon>Viridiplantae</taxon>
        <taxon>Streptophyta</taxon>
        <taxon>Embryophyta</taxon>
        <taxon>Tracheophyta</taxon>
        <taxon>Spermatophyta</taxon>
        <taxon>Magnoliopsida</taxon>
        <taxon>eudicotyledons</taxon>
        <taxon>Gunneridae</taxon>
        <taxon>Pentapetalae</taxon>
        <taxon>asterids</taxon>
        <taxon>lamiids</taxon>
        <taxon>Gentianales</taxon>
        <taxon>Rubiaceae</taxon>
        <taxon>Rubioideae</taxon>
        <taxon>Spermacoceae</taxon>
        <taxon>Hedyotis-Oldenlandia complex</taxon>
        <taxon>Oldenlandia</taxon>
    </lineage>
</organism>
<reference evidence="6" key="1">
    <citation type="submission" date="2023-03" db="EMBL/GenBank/DDBJ databases">
        <authorList>
            <person name="Julca I."/>
        </authorList>
    </citation>
    <scope>NUCLEOTIDE SEQUENCE</scope>
</reference>
<feature type="compositionally biased region" description="Basic and acidic residues" evidence="5">
    <location>
        <begin position="11"/>
        <end position="22"/>
    </location>
</feature>
<evidence type="ECO:0000256" key="4">
    <source>
        <dbReference type="ARBA" id="ARBA00022927"/>
    </source>
</evidence>
<evidence type="ECO:0000256" key="2">
    <source>
        <dbReference type="ARBA" id="ARBA00022448"/>
    </source>
</evidence>
<dbReference type="PANTHER" id="PTHR23316">
    <property type="entry name" value="IMPORTIN ALPHA"/>
    <property type="match status" value="1"/>
</dbReference>
<dbReference type="SMART" id="SM00185">
    <property type="entry name" value="ARM"/>
    <property type="match status" value="6"/>
</dbReference>
<dbReference type="SUPFAM" id="SSF48371">
    <property type="entry name" value="ARM repeat"/>
    <property type="match status" value="1"/>
</dbReference>
<dbReference type="EMBL" id="OX459121">
    <property type="protein sequence ID" value="CAI9104420.1"/>
    <property type="molecule type" value="Genomic_DNA"/>
</dbReference>
<evidence type="ECO:0000256" key="1">
    <source>
        <dbReference type="ARBA" id="ARBA00010394"/>
    </source>
</evidence>
<keyword evidence="7" id="KW-1185">Reference proteome</keyword>
<gene>
    <name evidence="6" type="ORF">OLC1_LOCUS13350</name>
</gene>
<dbReference type="Pfam" id="PF13513">
    <property type="entry name" value="HEAT_EZ"/>
    <property type="match status" value="1"/>
</dbReference>